<dbReference type="SUPFAM" id="SSF54506">
    <property type="entry name" value="Diaminopimelate epimerase-like"/>
    <property type="match status" value="1"/>
</dbReference>
<dbReference type="PIRSF" id="PIRSF016184">
    <property type="entry name" value="PhzC_PhzF"/>
    <property type="match status" value="1"/>
</dbReference>
<reference evidence="5" key="1">
    <citation type="submission" date="2017-01" db="EMBL/GenBank/DDBJ databases">
        <title>Genome Analysis of Deinococcus marmoris KOPRI26562.</title>
        <authorList>
            <person name="Kim J.H."/>
            <person name="Oh H.-M."/>
        </authorList>
    </citation>
    <scope>NUCLEOTIDE SEQUENCE [LARGE SCALE GENOMIC DNA]</scope>
    <source>
        <strain evidence="5">PAMC 26633</strain>
    </source>
</reference>
<proteinExistence type="inferred from homology"/>
<dbReference type="Proteomes" id="UP000214720">
    <property type="component" value="Unassembled WGS sequence"/>
</dbReference>
<dbReference type="PANTHER" id="PTHR13774">
    <property type="entry name" value="PHENAZINE BIOSYNTHESIS PROTEIN"/>
    <property type="match status" value="1"/>
</dbReference>
<comment type="similarity">
    <text evidence="1">Belongs to the PhzF family.</text>
</comment>
<organism evidence="4 5">
    <name type="scientific">Caballeronia sordidicola</name>
    <name type="common">Burkholderia sordidicola</name>
    <dbReference type="NCBI Taxonomy" id="196367"/>
    <lineage>
        <taxon>Bacteria</taxon>
        <taxon>Pseudomonadati</taxon>
        <taxon>Pseudomonadota</taxon>
        <taxon>Betaproteobacteria</taxon>
        <taxon>Burkholderiales</taxon>
        <taxon>Burkholderiaceae</taxon>
        <taxon>Caballeronia</taxon>
    </lineage>
</organism>
<feature type="active site" evidence="3">
    <location>
        <position position="60"/>
    </location>
</feature>
<dbReference type="Gene3D" id="3.10.310.10">
    <property type="entry name" value="Diaminopimelate Epimerase, Chain A, domain 1"/>
    <property type="match status" value="2"/>
</dbReference>
<comment type="caution">
    <text evidence="4">The sequence shown here is derived from an EMBL/GenBank/DDBJ whole genome shotgun (WGS) entry which is preliminary data.</text>
</comment>
<evidence type="ECO:0000256" key="1">
    <source>
        <dbReference type="ARBA" id="ARBA00008270"/>
    </source>
</evidence>
<dbReference type="EMBL" id="MTHB01000096">
    <property type="protein sequence ID" value="OXC77726.1"/>
    <property type="molecule type" value="Genomic_DNA"/>
</dbReference>
<protein>
    <submittedName>
        <fullName evidence="4">Phenazine biosynthesis protein PhzF</fullName>
    </submittedName>
</protein>
<evidence type="ECO:0000313" key="5">
    <source>
        <dbReference type="Proteomes" id="UP000214720"/>
    </source>
</evidence>
<accession>A0A226X2N8</accession>
<dbReference type="GO" id="GO:0005737">
    <property type="term" value="C:cytoplasm"/>
    <property type="evidence" value="ECO:0007669"/>
    <property type="project" value="TreeGrafter"/>
</dbReference>
<evidence type="ECO:0000256" key="2">
    <source>
        <dbReference type="ARBA" id="ARBA00023235"/>
    </source>
</evidence>
<gene>
    <name evidence="4" type="ORF">BSU04_15920</name>
</gene>
<dbReference type="Pfam" id="PF02567">
    <property type="entry name" value="PhzC-PhzF"/>
    <property type="match status" value="1"/>
</dbReference>
<dbReference type="InterPro" id="IPR003719">
    <property type="entry name" value="Phenazine_PhzF-like"/>
</dbReference>
<evidence type="ECO:0000313" key="4">
    <source>
        <dbReference type="EMBL" id="OXC77726.1"/>
    </source>
</evidence>
<evidence type="ECO:0000256" key="3">
    <source>
        <dbReference type="PIRSR" id="PIRSR016184-1"/>
    </source>
</evidence>
<keyword evidence="2" id="KW-0413">Isomerase</keyword>
<dbReference type="GO" id="GO:0016853">
    <property type="term" value="F:isomerase activity"/>
    <property type="evidence" value="ECO:0007669"/>
    <property type="project" value="UniProtKB-KW"/>
</dbReference>
<name>A0A226X2N8_CABSO</name>
<dbReference type="NCBIfam" id="TIGR00654">
    <property type="entry name" value="PhzF_family"/>
    <property type="match status" value="1"/>
</dbReference>
<dbReference type="PANTHER" id="PTHR13774:SF39">
    <property type="entry name" value="BIOSYNTHESIS PROTEIN, PUTATIVE-RELATED"/>
    <property type="match status" value="1"/>
</dbReference>
<dbReference type="AlphaFoldDB" id="A0A226X2N8"/>
<sequence length="316" mass="33806">METRTPVSGVHPVMPQRHSVELVSVFAAGPGGGNPAPIVVDATGMSDTQMQAVAQRYGHESGFVLPPPPGSDCDYEFRFWVPNHEMPMCGHATVGAVWLLHQSGRLQRDRLTIQTRSGKVGVRITGQTAEGAAVEISQPAGRIDALSEARLSRDEILDVLGISAAQLAPLPIQNACTSRGKTLIPLASTADLDNLQPRFEKIEALCERIGSTGLYPYATFDADRQIFDARQFPRASGYPEDAATGIAASALSFGLLTNGMVEASERTITIRQGRAMKRPSQISVRFSFDAGLERSHPDGCWLGGPVCFEAHAGAPS</sequence>